<comment type="caution">
    <text evidence="8">The sequence shown here is derived from an EMBL/GenBank/DDBJ whole genome shotgun (WGS) entry which is preliminary data.</text>
</comment>
<dbReference type="GO" id="GO:0004175">
    <property type="term" value="F:endopeptidase activity"/>
    <property type="evidence" value="ECO:0007669"/>
    <property type="project" value="TreeGrafter"/>
</dbReference>
<evidence type="ECO:0000256" key="4">
    <source>
        <dbReference type="ARBA" id="ARBA00022825"/>
    </source>
</evidence>
<feature type="domain" description="PDZ" evidence="7">
    <location>
        <begin position="87"/>
        <end position="153"/>
    </location>
</feature>
<accession>A0A9D9NNF3</accession>
<dbReference type="GO" id="GO:0006508">
    <property type="term" value="P:proteolysis"/>
    <property type="evidence" value="ECO:0007669"/>
    <property type="project" value="UniProtKB-KW"/>
</dbReference>
<dbReference type="SMART" id="SM00228">
    <property type="entry name" value="PDZ"/>
    <property type="match status" value="1"/>
</dbReference>
<dbReference type="InterPro" id="IPR029045">
    <property type="entry name" value="ClpP/crotonase-like_dom_sf"/>
</dbReference>
<dbReference type="Gene3D" id="3.30.750.44">
    <property type="match status" value="1"/>
</dbReference>
<feature type="signal peptide" evidence="6">
    <location>
        <begin position="1"/>
        <end position="25"/>
    </location>
</feature>
<dbReference type="Pfam" id="PF17820">
    <property type="entry name" value="PDZ_6"/>
    <property type="match status" value="1"/>
</dbReference>
<keyword evidence="2 5" id="KW-0645">Protease</keyword>
<dbReference type="GO" id="GO:0030288">
    <property type="term" value="C:outer membrane-bounded periplasmic space"/>
    <property type="evidence" value="ECO:0007669"/>
    <property type="project" value="TreeGrafter"/>
</dbReference>
<name>A0A9D9NNF3_9BACT</name>
<dbReference type="GO" id="GO:0007165">
    <property type="term" value="P:signal transduction"/>
    <property type="evidence" value="ECO:0007669"/>
    <property type="project" value="TreeGrafter"/>
</dbReference>
<evidence type="ECO:0000256" key="5">
    <source>
        <dbReference type="RuleBase" id="RU004404"/>
    </source>
</evidence>
<evidence type="ECO:0000256" key="1">
    <source>
        <dbReference type="ARBA" id="ARBA00009179"/>
    </source>
</evidence>
<evidence type="ECO:0000259" key="7">
    <source>
        <dbReference type="PROSITE" id="PS50106"/>
    </source>
</evidence>
<proteinExistence type="inferred from homology"/>
<keyword evidence="4 5" id="KW-0720">Serine protease</keyword>
<dbReference type="InterPro" id="IPR036034">
    <property type="entry name" value="PDZ_sf"/>
</dbReference>
<reference evidence="8" key="1">
    <citation type="submission" date="2020-10" db="EMBL/GenBank/DDBJ databases">
        <authorList>
            <person name="Gilroy R."/>
        </authorList>
    </citation>
    <scope>NUCLEOTIDE SEQUENCE</scope>
    <source>
        <strain evidence="8">B3-1481</strain>
    </source>
</reference>
<evidence type="ECO:0000313" key="8">
    <source>
        <dbReference type="EMBL" id="MBO8479870.1"/>
    </source>
</evidence>
<dbReference type="Gene3D" id="3.90.226.10">
    <property type="entry name" value="2-enoyl-CoA Hydratase, Chain A, domain 1"/>
    <property type="match status" value="1"/>
</dbReference>
<dbReference type="SMART" id="SM00245">
    <property type="entry name" value="TSPc"/>
    <property type="match status" value="1"/>
</dbReference>
<dbReference type="AlphaFoldDB" id="A0A9D9NNF3"/>
<dbReference type="InterPro" id="IPR001478">
    <property type="entry name" value="PDZ"/>
</dbReference>
<dbReference type="PANTHER" id="PTHR32060:SF30">
    <property type="entry name" value="CARBOXY-TERMINAL PROCESSING PROTEASE CTPA"/>
    <property type="match status" value="1"/>
</dbReference>
<reference evidence="8" key="2">
    <citation type="journal article" date="2021" name="PeerJ">
        <title>Extensive microbial diversity within the chicken gut microbiome revealed by metagenomics and culture.</title>
        <authorList>
            <person name="Gilroy R."/>
            <person name="Ravi A."/>
            <person name="Getino M."/>
            <person name="Pursley I."/>
            <person name="Horton D.L."/>
            <person name="Alikhan N.F."/>
            <person name="Baker D."/>
            <person name="Gharbi K."/>
            <person name="Hall N."/>
            <person name="Watson M."/>
            <person name="Adriaenssens E.M."/>
            <person name="Foster-Nyarko E."/>
            <person name="Jarju S."/>
            <person name="Secka A."/>
            <person name="Antonio M."/>
            <person name="Oren A."/>
            <person name="Chaudhuri R.R."/>
            <person name="La Ragione R."/>
            <person name="Hildebrand F."/>
            <person name="Pallen M.J."/>
        </authorList>
    </citation>
    <scope>NUCLEOTIDE SEQUENCE</scope>
    <source>
        <strain evidence="8">B3-1481</strain>
    </source>
</reference>
<dbReference type="Proteomes" id="UP000823769">
    <property type="component" value="Unassembled WGS sequence"/>
</dbReference>
<dbReference type="PANTHER" id="PTHR32060">
    <property type="entry name" value="TAIL-SPECIFIC PROTEASE"/>
    <property type="match status" value="1"/>
</dbReference>
<keyword evidence="3 5" id="KW-0378">Hydrolase</keyword>
<evidence type="ECO:0000256" key="2">
    <source>
        <dbReference type="ARBA" id="ARBA00022670"/>
    </source>
</evidence>
<evidence type="ECO:0000256" key="3">
    <source>
        <dbReference type="ARBA" id="ARBA00022801"/>
    </source>
</evidence>
<dbReference type="Gene3D" id="2.30.42.10">
    <property type="match status" value="1"/>
</dbReference>
<gene>
    <name evidence="8" type="ORF">IAB76_02000</name>
</gene>
<evidence type="ECO:0000313" key="9">
    <source>
        <dbReference type="Proteomes" id="UP000823769"/>
    </source>
</evidence>
<dbReference type="Pfam" id="PF03572">
    <property type="entry name" value="Peptidase_S41"/>
    <property type="match status" value="1"/>
</dbReference>
<dbReference type="InterPro" id="IPR005151">
    <property type="entry name" value="Tail-specific_protease"/>
</dbReference>
<keyword evidence="6" id="KW-0732">Signal</keyword>
<dbReference type="PROSITE" id="PS50106">
    <property type="entry name" value="PDZ"/>
    <property type="match status" value="1"/>
</dbReference>
<protein>
    <submittedName>
        <fullName evidence="8">S41 family peptidase</fullName>
    </submittedName>
</protein>
<dbReference type="SUPFAM" id="SSF50156">
    <property type="entry name" value="PDZ domain-like"/>
    <property type="match status" value="1"/>
</dbReference>
<sequence>MRHFRLHIAILAAAALLGSGSGASAQSSNFLLGKWTETHAAILKELSESYVDSLPLNEIERKGIDAMLAGLDPYTVFIPAEENEDLQMMIQKAYGGIGAVIYKPDVDGNVIINEPYAGSPASKYGLSCGDEILSIDGETVHGLTSQQCSDKMKGDPGTSVNFSVKKVHSGDTVDVKVVRERIRIPDIEFAGMIDDTTGYILQTGFTEGVGGEMRTAVGKLLGQGMKTLVLDLRGNGGGLLDEAAEIVSIFLPKGSLVVTARGKEKSSNYTVTTTKAPLDPDLEVIVLVDSGTASASEIVSGALQDTDRATIMGQRTFGKGLVQSIINLPYGGELKLTTAKYYTPSGRCVQAIDYSHRNEDGSVGHIPDSLTHEFKTAHGRTVRDGGGITPDVELDQKEYSRITYALVAYGVIEEYVLDYVRRHETIAPAEEFHFTDEDYENFVAFAADEEFDYRSSAKALFDSMKAELDRDGLSEGIGAQLDSLGKAVDIGKEEYLRLKKDEILPLIEEEIVVRYYFQEAGVGVRLRYDDALKQALRSERIPRY</sequence>
<organism evidence="8 9">
    <name type="scientific">Candidatus Cryptobacteroides avistercoris</name>
    <dbReference type="NCBI Taxonomy" id="2840758"/>
    <lineage>
        <taxon>Bacteria</taxon>
        <taxon>Pseudomonadati</taxon>
        <taxon>Bacteroidota</taxon>
        <taxon>Bacteroidia</taxon>
        <taxon>Bacteroidales</taxon>
        <taxon>Candidatus Cryptobacteroides</taxon>
    </lineage>
</organism>
<comment type="similarity">
    <text evidence="1 5">Belongs to the peptidase S41A family.</text>
</comment>
<evidence type="ECO:0000256" key="6">
    <source>
        <dbReference type="SAM" id="SignalP"/>
    </source>
</evidence>
<dbReference type="InterPro" id="IPR041489">
    <property type="entry name" value="PDZ_6"/>
</dbReference>
<dbReference type="EMBL" id="JADILW010000028">
    <property type="protein sequence ID" value="MBO8479870.1"/>
    <property type="molecule type" value="Genomic_DNA"/>
</dbReference>
<feature type="chain" id="PRO_5038496564" evidence="6">
    <location>
        <begin position="26"/>
        <end position="544"/>
    </location>
</feature>
<dbReference type="InterPro" id="IPR004447">
    <property type="entry name" value="Peptidase_S41A"/>
</dbReference>
<dbReference type="CDD" id="cd07560">
    <property type="entry name" value="Peptidase_S41_CPP"/>
    <property type="match status" value="1"/>
</dbReference>
<dbReference type="NCBIfam" id="TIGR00225">
    <property type="entry name" value="prc"/>
    <property type="match status" value="1"/>
</dbReference>
<dbReference type="GO" id="GO:0008236">
    <property type="term" value="F:serine-type peptidase activity"/>
    <property type="evidence" value="ECO:0007669"/>
    <property type="project" value="UniProtKB-KW"/>
</dbReference>
<dbReference type="SUPFAM" id="SSF52096">
    <property type="entry name" value="ClpP/crotonase"/>
    <property type="match status" value="1"/>
</dbReference>
<dbReference type="CDD" id="cd06782">
    <property type="entry name" value="cpPDZ_CPP-like"/>
    <property type="match status" value="1"/>
</dbReference>